<organism evidence="5 6">
    <name type="scientific">Desemzia incerta</name>
    <dbReference type="NCBI Taxonomy" id="82801"/>
    <lineage>
        <taxon>Bacteria</taxon>
        <taxon>Bacillati</taxon>
        <taxon>Bacillota</taxon>
        <taxon>Bacilli</taxon>
        <taxon>Lactobacillales</taxon>
        <taxon>Carnobacteriaceae</taxon>
        <taxon>Desemzia</taxon>
    </lineage>
</organism>
<dbReference type="SUPFAM" id="SSF54637">
    <property type="entry name" value="Thioesterase/thiol ester dehydrase-isomerase"/>
    <property type="match status" value="1"/>
</dbReference>
<dbReference type="EMBL" id="FOXW01000001">
    <property type="protein sequence ID" value="SFP98824.1"/>
    <property type="molecule type" value="Genomic_DNA"/>
</dbReference>
<feature type="domain" description="HotDog ACOT-type" evidence="4">
    <location>
        <begin position="12"/>
        <end position="124"/>
    </location>
</feature>
<dbReference type="InterPro" id="IPR040170">
    <property type="entry name" value="Cytosol_ACT"/>
</dbReference>
<gene>
    <name evidence="5" type="ORF">SAMN04488506_0193</name>
</gene>
<dbReference type="GO" id="GO:0009062">
    <property type="term" value="P:fatty acid catabolic process"/>
    <property type="evidence" value="ECO:0007669"/>
    <property type="project" value="TreeGrafter"/>
</dbReference>
<evidence type="ECO:0000256" key="2">
    <source>
        <dbReference type="ARBA" id="ARBA00022801"/>
    </source>
</evidence>
<dbReference type="Gene3D" id="3.10.129.10">
    <property type="entry name" value="Hotdog Thioesterase"/>
    <property type="match status" value="1"/>
</dbReference>
<reference evidence="5 6" key="1">
    <citation type="submission" date="2016-10" db="EMBL/GenBank/DDBJ databases">
        <authorList>
            <person name="de Groot N.N."/>
        </authorList>
    </citation>
    <scope>NUCLEOTIDE SEQUENCE [LARGE SCALE GENOMIC DNA]</scope>
    <source>
        <strain evidence="5 6">DSM 20581</strain>
    </source>
</reference>
<dbReference type="PANTHER" id="PTHR11049:SF24">
    <property type="entry name" value="CYTOSOLIC ACYL COENZYME A THIOESTER HYDROLASE"/>
    <property type="match status" value="1"/>
</dbReference>
<accession>A0A1I5UU35</accession>
<name>A0A1I5UU35_9LACT</name>
<dbReference type="GO" id="GO:0006637">
    <property type="term" value="P:acyl-CoA metabolic process"/>
    <property type="evidence" value="ECO:0007669"/>
    <property type="project" value="TreeGrafter"/>
</dbReference>
<protein>
    <submittedName>
        <fullName evidence="5">Acyl-CoA hydrolase</fullName>
    </submittedName>
</protein>
<evidence type="ECO:0000259" key="4">
    <source>
        <dbReference type="PROSITE" id="PS51770"/>
    </source>
</evidence>
<dbReference type="GO" id="GO:0005829">
    <property type="term" value="C:cytosol"/>
    <property type="evidence" value="ECO:0007669"/>
    <property type="project" value="TreeGrafter"/>
</dbReference>
<dbReference type="InterPro" id="IPR006683">
    <property type="entry name" value="Thioestr_dom"/>
</dbReference>
<dbReference type="PROSITE" id="PS51770">
    <property type="entry name" value="HOTDOG_ACOT"/>
    <property type="match status" value="1"/>
</dbReference>
<proteinExistence type="inferred from homology"/>
<dbReference type="STRING" id="82801.SAMN04488506_0193"/>
<keyword evidence="6" id="KW-1185">Reference proteome</keyword>
<evidence type="ECO:0000313" key="6">
    <source>
        <dbReference type="Proteomes" id="UP000199136"/>
    </source>
</evidence>
<evidence type="ECO:0000313" key="5">
    <source>
        <dbReference type="EMBL" id="SFP98824.1"/>
    </source>
</evidence>
<keyword evidence="2 3" id="KW-0378">Hydrolase</keyword>
<dbReference type="RefSeq" id="WP_092479279.1">
    <property type="nucleotide sequence ID" value="NZ_FOXW01000001.1"/>
</dbReference>
<dbReference type="Proteomes" id="UP000199136">
    <property type="component" value="Unassembled WGS sequence"/>
</dbReference>
<dbReference type="InterPro" id="IPR033120">
    <property type="entry name" value="HOTDOG_ACOT"/>
</dbReference>
<dbReference type="Pfam" id="PF03061">
    <property type="entry name" value="4HBT"/>
    <property type="match status" value="1"/>
</dbReference>
<dbReference type="OrthoDB" id="9791628at2"/>
<dbReference type="GO" id="GO:0052816">
    <property type="term" value="F:long-chain fatty acyl-CoA hydrolase activity"/>
    <property type="evidence" value="ECO:0007669"/>
    <property type="project" value="TreeGrafter"/>
</dbReference>
<dbReference type="InterPro" id="IPR029069">
    <property type="entry name" value="HotDog_dom_sf"/>
</dbReference>
<dbReference type="PANTHER" id="PTHR11049">
    <property type="entry name" value="ACYL COENZYME A THIOESTER HYDROLASE"/>
    <property type="match status" value="1"/>
</dbReference>
<evidence type="ECO:0000256" key="3">
    <source>
        <dbReference type="PROSITE-ProRule" id="PRU01106"/>
    </source>
</evidence>
<evidence type="ECO:0000256" key="1">
    <source>
        <dbReference type="ARBA" id="ARBA00010458"/>
    </source>
</evidence>
<comment type="similarity">
    <text evidence="1">Belongs to the acyl coenzyme A hydrolase family.</text>
</comment>
<dbReference type="CDD" id="cd03442">
    <property type="entry name" value="BFIT_BACH"/>
    <property type="match status" value="1"/>
</dbReference>
<dbReference type="AlphaFoldDB" id="A0A1I5UU35"/>
<sequence length="177" mass="19934">MTNQSREVKKCWESKVVQTHRVFPGDVNSHRTLFGGRLMSYIDDTASISASRHSRSDVVTASMDTLDFLHPIHENHSVCIESYVTGAGNTSMEVFCKIMGEELSSGERYLAATSFITFVAVSKVPGEKRMVPLVVPTSKEEQFICSGYESRKAKRMSSRSFHEEFAKTIENKLPWSE</sequence>